<dbReference type="PANTHER" id="PTHR45631">
    <property type="entry name" value="OS07G0107800 PROTEIN-RELATED"/>
    <property type="match status" value="1"/>
</dbReference>
<comment type="subcellular location">
    <subcellularLocation>
        <location evidence="1">Membrane</location>
        <topology evidence="1">Single-pass membrane protein</topology>
    </subcellularLocation>
</comment>
<feature type="non-terminal residue" evidence="4">
    <location>
        <position position="444"/>
    </location>
</feature>
<dbReference type="EMBL" id="LSRQ01005536">
    <property type="protein sequence ID" value="OAY67483.1"/>
    <property type="molecule type" value="Genomic_DNA"/>
</dbReference>
<evidence type="ECO:0000313" key="4">
    <source>
        <dbReference type="EMBL" id="OAY67483.1"/>
    </source>
</evidence>
<dbReference type="Gene3D" id="2.60.120.430">
    <property type="entry name" value="Galactose-binding lectin"/>
    <property type="match status" value="2"/>
</dbReference>
<dbReference type="GO" id="GO:0016020">
    <property type="term" value="C:membrane"/>
    <property type="evidence" value="ECO:0007669"/>
    <property type="project" value="UniProtKB-SubCell"/>
</dbReference>
<accession>A0A199URQ5</accession>
<evidence type="ECO:0000256" key="2">
    <source>
        <dbReference type="SAM" id="SignalP"/>
    </source>
</evidence>
<dbReference type="PANTHER" id="PTHR45631:SF191">
    <property type="entry name" value="DI-GLUCOSE BINDING PROTEIN WITH LEUCINE-RICH REPEAT DOMAIN-CONTAINING PROTEIN"/>
    <property type="match status" value="1"/>
</dbReference>
<feature type="chain" id="PRO_5008285403" evidence="2">
    <location>
        <begin position="17"/>
        <end position="444"/>
    </location>
</feature>
<name>A0A199URQ5_ANACO</name>
<evidence type="ECO:0000313" key="5">
    <source>
        <dbReference type="Proteomes" id="UP000092600"/>
    </source>
</evidence>
<dbReference type="GO" id="GO:0016301">
    <property type="term" value="F:kinase activity"/>
    <property type="evidence" value="ECO:0007669"/>
    <property type="project" value="UniProtKB-KW"/>
</dbReference>
<organism evidence="4 5">
    <name type="scientific">Ananas comosus</name>
    <name type="common">Pineapple</name>
    <name type="synonym">Ananas ananas</name>
    <dbReference type="NCBI Taxonomy" id="4615"/>
    <lineage>
        <taxon>Eukaryota</taxon>
        <taxon>Viridiplantae</taxon>
        <taxon>Streptophyta</taxon>
        <taxon>Embryophyta</taxon>
        <taxon>Tracheophyta</taxon>
        <taxon>Spermatophyta</taxon>
        <taxon>Magnoliopsida</taxon>
        <taxon>Liliopsida</taxon>
        <taxon>Poales</taxon>
        <taxon>Bromeliaceae</taxon>
        <taxon>Bromelioideae</taxon>
        <taxon>Ananas</taxon>
    </lineage>
</organism>
<keyword evidence="2" id="KW-0732">Signal</keyword>
<keyword evidence="4" id="KW-0675">Receptor</keyword>
<proteinExistence type="predicted"/>
<gene>
    <name evidence="4" type="ORF">ACMD2_26733</name>
</gene>
<protein>
    <submittedName>
        <fullName evidence="4">Putative LRR receptor-like protein kinase</fullName>
    </submittedName>
</protein>
<comment type="caution">
    <text evidence="4">The sequence shown here is derived from an EMBL/GenBank/DDBJ whole genome shotgun (WGS) entry which is preliminary data.</text>
</comment>
<feature type="domain" description="Malectin-like" evidence="3">
    <location>
        <begin position="46"/>
        <end position="378"/>
    </location>
</feature>
<dbReference type="Proteomes" id="UP000092600">
    <property type="component" value="Unassembled WGS sequence"/>
</dbReference>
<keyword evidence="4" id="KW-0808">Transferase</keyword>
<dbReference type="STRING" id="4615.A0A199URQ5"/>
<reference evidence="4 5" key="1">
    <citation type="journal article" date="2016" name="DNA Res.">
        <title>The draft genome of MD-2 pineapple using hybrid error correction of long reads.</title>
        <authorList>
            <person name="Redwan R.M."/>
            <person name="Saidin A."/>
            <person name="Kumar S.V."/>
        </authorList>
    </citation>
    <scope>NUCLEOTIDE SEQUENCE [LARGE SCALE GENOMIC DNA]</scope>
    <source>
        <strain evidence="5">cv. MD2</strain>
        <tissue evidence="4">Leaf</tissue>
    </source>
</reference>
<dbReference type="FunFam" id="2.60.120.430:FF:000011">
    <property type="entry name" value="Os01g0140400 protein"/>
    <property type="match status" value="1"/>
</dbReference>
<dbReference type="InterPro" id="IPR024788">
    <property type="entry name" value="Malectin-like_Carb-bd_dom"/>
</dbReference>
<dbReference type="Pfam" id="PF12819">
    <property type="entry name" value="Malectin_like"/>
    <property type="match status" value="1"/>
</dbReference>
<evidence type="ECO:0000256" key="1">
    <source>
        <dbReference type="ARBA" id="ARBA00004167"/>
    </source>
</evidence>
<dbReference type="AlphaFoldDB" id="A0A199URQ5"/>
<sequence length="444" mass="48983">MLLLFFLLSFPFLLSSAPTPTPSPKPNPNPNNDPFLSGVANFSYNIDCGGTANFTSSLGRAWLSDRFFSAGNPGMVAEPHRFSQPQERTLRFFPPVSSGKKNCYSVPVPSGRYYIRTFTVYDNYDAKLRSPSFDVSVEGTLVFTWRSPWPEAAARSGAYSDLISPVLDAVAHVCFYSMATDPPVVASLEIAPVHPLAYDAASTGPDLILVNYGRLTAGGNLFGPGFTADPDAFSPSAARRRLPQSDRQNQGALCWRAPDLRQQPAPQLLPHPPVRNRRHHRRPADALQYLLPVDTRLSYMIWFHFAEIDAGVNSAGRRVFDVVVGGNNVTRIDIFKEVGGFTAFKWHYIMENLTNTPLSVELVPVIGKPIICGLENYAMVPLDMATVPSQVVAMRALKESLRIPTRMGWNGDPCAPTIWDAWEGVTCHRSQDGQGLKLIEKPSQ</sequence>
<keyword evidence="4" id="KW-0418">Kinase</keyword>
<evidence type="ECO:0000259" key="3">
    <source>
        <dbReference type="Pfam" id="PF12819"/>
    </source>
</evidence>
<feature type="signal peptide" evidence="2">
    <location>
        <begin position="1"/>
        <end position="16"/>
    </location>
</feature>